<dbReference type="Pfam" id="PF05940">
    <property type="entry name" value="NnrS"/>
    <property type="match status" value="1"/>
</dbReference>
<sequence>MPLNINSHMQEDNSIPLFRLAFRPLFLFGTLFAVVAISWWVHFWLQPSGWLPYGGHIFWHAHEMLFGFGMAIVAGFLLTAVKAWTGVPTITGSLLALFFLLWLAGRILMSVDIGAPAWFIAVIDVSFMLIAAAAMGYPIVKVKQWRNLMFIPIMLAFASLNAISHWAVATNDFAFAMQALHTTVIVLVLIIAILGGRVIPAFTANGTGRQAKRNIQWLETVSIVSIIFCALIALTGFDNVPSILLLVASLIAAASNGYRFARWGIEYTISTPLLWSLHFSFIFIPLGFLMLALQSLGMVASISAALHCFTVGAMGGMILAMISRVTLGHTGRNLIPPKLLSVAYISIILATLIRVTLPAWLPEYYQMSIRISGILWVLAFVIYLFFYAPMLVTRRIDGRPG</sequence>
<dbReference type="Proteomes" id="UP001548189">
    <property type="component" value="Unassembled WGS sequence"/>
</dbReference>
<evidence type="ECO:0000313" key="2">
    <source>
        <dbReference type="Proteomes" id="UP001548189"/>
    </source>
</evidence>
<proteinExistence type="predicted"/>
<keyword evidence="2" id="KW-1185">Reference proteome</keyword>
<dbReference type="EMBL" id="JBEVCJ010000025">
    <property type="protein sequence ID" value="MET1256653.1"/>
    <property type="molecule type" value="Genomic_DNA"/>
</dbReference>
<name>A0ABV2BXI7_9GAMM</name>
<reference evidence="1 2" key="1">
    <citation type="submission" date="2024-06" db="EMBL/GenBank/DDBJ databases">
        <authorList>
            <person name="Li F."/>
        </authorList>
    </citation>
    <scope>NUCLEOTIDE SEQUENCE [LARGE SCALE GENOMIC DNA]</scope>
    <source>
        <strain evidence="1 2">GXAS 311</strain>
    </source>
</reference>
<evidence type="ECO:0000313" key="1">
    <source>
        <dbReference type="EMBL" id="MET1256653.1"/>
    </source>
</evidence>
<dbReference type="InterPro" id="IPR010266">
    <property type="entry name" value="NnrS"/>
</dbReference>
<gene>
    <name evidence="1" type="ORF">ABVT43_16045</name>
</gene>
<accession>A0ABV2BXI7</accession>
<comment type="caution">
    <text evidence="1">The sequence shown here is derived from an EMBL/GenBank/DDBJ whole genome shotgun (WGS) entry which is preliminary data.</text>
</comment>
<organism evidence="1 2">
    <name type="scientific">Aliikangiella maris</name>
    <dbReference type="NCBI Taxonomy" id="3162458"/>
    <lineage>
        <taxon>Bacteria</taxon>
        <taxon>Pseudomonadati</taxon>
        <taxon>Pseudomonadota</taxon>
        <taxon>Gammaproteobacteria</taxon>
        <taxon>Oceanospirillales</taxon>
        <taxon>Pleioneaceae</taxon>
        <taxon>Aliikangiella</taxon>
    </lineage>
</organism>
<protein>
    <submittedName>
        <fullName evidence="1">NnrS family protein</fullName>
    </submittedName>
</protein>